<dbReference type="NCBIfam" id="TIGR01543">
    <property type="entry name" value="proheadase_HK97"/>
    <property type="match status" value="1"/>
</dbReference>
<dbReference type="EMBL" id="BK015877">
    <property type="protein sequence ID" value="DAD71167.1"/>
    <property type="molecule type" value="Genomic_DNA"/>
</dbReference>
<dbReference type="Pfam" id="PF04586">
    <property type="entry name" value="Peptidase_S78"/>
    <property type="match status" value="1"/>
</dbReference>
<keyword evidence="3" id="KW-0378">Hydrolase</keyword>
<evidence type="ECO:0000256" key="5">
    <source>
        <dbReference type="ARBA" id="ARBA00023045"/>
    </source>
</evidence>
<feature type="domain" description="Prohead serine protease" evidence="6">
    <location>
        <begin position="14"/>
        <end position="174"/>
    </location>
</feature>
<organism evidence="7">
    <name type="scientific">Siphoviridae sp. ctkyH28</name>
    <dbReference type="NCBI Taxonomy" id="2827585"/>
    <lineage>
        <taxon>Viruses</taxon>
        <taxon>Duplodnaviria</taxon>
        <taxon>Heunggongvirae</taxon>
        <taxon>Uroviricota</taxon>
        <taxon>Caudoviricetes</taxon>
    </lineage>
</organism>
<accession>A0A8S5LMX1</accession>
<sequence length="212" mass="23942">MGTSSDLEKRSYTFEARAEKGDNGKNVIVGRPIVYEQKTDLGFFDEIIERGALDKTDLRDVRFLVNHDISKVPLARSRRNNKNSTMQLYVDRDGMEISVTLDTENNADARALYSAVERGDISGMSFMFSVKRDEWDDLESDHPTRRIKEIGTVVEVSAVTFPAYEQTEIGTRCKTALDNARAALDSAREQRGSVDTSALELEKLKAKYLYNV</sequence>
<keyword evidence="1" id="KW-1188">Viral release from host cell</keyword>
<keyword evidence="5" id="KW-1273">Viral capsid maturation</keyword>
<evidence type="ECO:0000256" key="1">
    <source>
        <dbReference type="ARBA" id="ARBA00022612"/>
    </source>
</evidence>
<evidence type="ECO:0000256" key="2">
    <source>
        <dbReference type="ARBA" id="ARBA00022670"/>
    </source>
</evidence>
<evidence type="ECO:0000259" key="6">
    <source>
        <dbReference type="Pfam" id="PF04586"/>
    </source>
</evidence>
<protein>
    <submittedName>
        <fullName evidence="7">Prohead serine protease</fullName>
    </submittedName>
</protein>
<evidence type="ECO:0000256" key="3">
    <source>
        <dbReference type="ARBA" id="ARBA00022801"/>
    </source>
</evidence>
<evidence type="ECO:0000313" key="7">
    <source>
        <dbReference type="EMBL" id="DAD71167.1"/>
    </source>
</evidence>
<evidence type="ECO:0000256" key="4">
    <source>
        <dbReference type="ARBA" id="ARBA00022950"/>
    </source>
</evidence>
<name>A0A8S5LMX1_9CAUD</name>
<dbReference type="InterPro" id="IPR006433">
    <property type="entry name" value="Prohead_protease"/>
</dbReference>
<dbReference type="GO" id="GO:0008233">
    <property type="term" value="F:peptidase activity"/>
    <property type="evidence" value="ECO:0007669"/>
    <property type="project" value="UniProtKB-KW"/>
</dbReference>
<dbReference type="GO" id="GO:0006508">
    <property type="term" value="P:proteolysis"/>
    <property type="evidence" value="ECO:0007669"/>
    <property type="project" value="UniProtKB-KW"/>
</dbReference>
<keyword evidence="2 7" id="KW-0645">Protease</keyword>
<reference evidence="7" key="1">
    <citation type="journal article" date="2021" name="Proc. Natl. Acad. Sci. U.S.A.">
        <title>A Catalog of Tens of Thousands of Viruses from Human Metagenomes Reveals Hidden Associations with Chronic Diseases.</title>
        <authorList>
            <person name="Tisza M.J."/>
            <person name="Buck C.B."/>
        </authorList>
    </citation>
    <scope>NUCLEOTIDE SEQUENCE</scope>
    <source>
        <strain evidence="7">CtkyH28</strain>
    </source>
</reference>
<proteinExistence type="predicted"/>
<keyword evidence="4" id="KW-0118">Viral capsid assembly</keyword>
<dbReference type="GO" id="GO:0046797">
    <property type="term" value="P:viral procapsid maturation"/>
    <property type="evidence" value="ECO:0007669"/>
    <property type="project" value="UniProtKB-KW"/>
</dbReference>
<dbReference type="InterPro" id="IPR054613">
    <property type="entry name" value="Peptidase_S78_dom"/>
</dbReference>